<gene>
    <name evidence="1" type="ORF">Esi_0155_0002</name>
</gene>
<dbReference type="AlphaFoldDB" id="D8LFY7"/>
<evidence type="ECO:0000313" key="2">
    <source>
        <dbReference type="Proteomes" id="UP000002630"/>
    </source>
</evidence>
<sequence length="71" mass="7392">MLSGQGAKAAASARLVAAFLPRMCTDGVCPAWRPGGTVDLHNVVMARCVVGLPDVDVALLDRRFPTILGVS</sequence>
<dbReference type="InParanoid" id="D8LFY7"/>
<dbReference type="Proteomes" id="UP000002630">
    <property type="component" value="Linkage Group LG11"/>
</dbReference>
<keyword evidence="2" id="KW-1185">Reference proteome</keyword>
<reference evidence="1 2" key="1">
    <citation type="journal article" date="2010" name="Nature">
        <title>The Ectocarpus genome and the independent evolution of multicellularity in brown algae.</title>
        <authorList>
            <person name="Cock J.M."/>
            <person name="Sterck L."/>
            <person name="Rouze P."/>
            <person name="Scornet D."/>
            <person name="Allen A.E."/>
            <person name="Amoutzias G."/>
            <person name="Anthouard V."/>
            <person name="Artiguenave F."/>
            <person name="Aury J.M."/>
            <person name="Badger J.H."/>
            <person name="Beszteri B."/>
            <person name="Billiau K."/>
            <person name="Bonnet E."/>
            <person name="Bothwell J.H."/>
            <person name="Bowler C."/>
            <person name="Boyen C."/>
            <person name="Brownlee C."/>
            <person name="Carrano C.J."/>
            <person name="Charrier B."/>
            <person name="Cho G.Y."/>
            <person name="Coelho S.M."/>
            <person name="Collen J."/>
            <person name="Corre E."/>
            <person name="Da Silva C."/>
            <person name="Delage L."/>
            <person name="Delaroque N."/>
            <person name="Dittami S.M."/>
            <person name="Doulbeau S."/>
            <person name="Elias M."/>
            <person name="Farnham G."/>
            <person name="Gachon C.M."/>
            <person name="Gschloessl B."/>
            <person name="Heesch S."/>
            <person name="Jabbari K."/>
            <person name="Jubin C."/>
            <person name="Kawai H."/>
            <person name="Kimura K."/>
            <person name="Kloareg B."/>
            <person name="Kupper F.C."/>
            <person name="Lang D."/>
            <person name="Le Bail A."/>
            <person name="Leblanc C."/>
            <person name="Lerouge P."/>
            <person name="Lohr M."/>
            <person name="Lopez P.J."/>
            <person name="Martens C."/>
            <person name="Maumus F."/>
            <person name="Michel G."/>
            <person name="Miranda-Saavedra D."/>
            <person name="Morales J."/>
            <person name="Moreau H."/>
            <person name="Motomura T."/>
            <person name="Nagasato C."/>
            <person name="Napoli C.A."/>
            <person name="Nelson D.R."/>
            <person name="Nyvall-Collen P."/>
            <person name="Peters A.F."/>
            <person name="Pommier C."/>
            <person name="Potin P."/>
            <person name="Poulain J."/>
            <person name="Quesneville H."/>
            <person name="Read B."/>
            <person name="Rensing S.A."/>
            <person name="Ritter A."/>
            <person name="Rousvoal S."/>
            <person name="Samanta M."/>
            <person name="Samson G."/>
            <person name="Schroeder D.C."/>
            <person name="Segurens B."/>
            <person name="Strittmatter M."/>
            <person name="Tonon T."/>
            <person name="Tregear J.W."/>
            <person name="Valentin K."/>
            <person name="von Dassow P."/>
            <person name="Yamagishi T."/>
            <person name="Van de Peer Y."/>
            <person name="Wincker P."/>
        </authorList>
    </citation>
    <scope>NUCLEOTIDE SEQUENCE [LARGE SCALE GENOMIC DNA]</scope>
    <source>
        <strain evidence="2">Ec32 / CCAP1310/4</strain>
    </source>
</reference>
<dbReference type="EMBL" id="FN648104">
    <property type="protein sequence ID" value="CBN78886.1"/>
    <property type="molecule type" value="Genomic_DNA"/>
</dbReference>
<dbReference type="EMBL" id="FN649736">
    <property type="protein sequence ID" value="CBN78886.1"/>
    <property type="molecule type" value="Genomic_DNA"/>
</dbReference>
<organism evidence="1 2">
    <name type="scientific">Ectocarpus siliculosus</name>
    <name type="common">Brown alga</name>
    <name type="synonym">Conferva siliculosa</name>
    <dbReference type="NCBI Taxonomy" id="2880"/>
    <lineage>
        <taxon>Eukaryota</taxon>
        <taxon>Sar</taxon>
        <taxon>Stramenopiles</taxon>
        <taxon>Ochrophyta</taxon>
        <taxon>PX clade</taxon>
        <taxon>Phaeophyceae</taxon>
        <taxon>Ectocarpales</taxon>
        <taxon>Ectocarpaceae</taxon>
        <taxon>Ectocarpus</taxon>
    </lineage>
</organism>
<proteinExistence type="predicted"/>
<accession>D8LFY7</accession>
<evidence type="ECO:0000313" key="1">
    <source>
        <dbReference type="EMBL" id="CBN78886.1"/>
    </source>
</evidence>
<name>D8LFY7_ECTSI</name>
<protein>
    <submittedName>
        <fullName evidence="1">Uncharacterized protein</fullName>
    </submittedName>
</protein>